<proteinExistence type="predicted"/>
<dbReference type="OrthoDB" id="3366990at2759"/>
<comment type="caution">
    <text evidence="6">The sequence shown here is derived from an EMBL/GenBank/DDBJ whole genome shotgun (WGS) entry which is preliminary data.</text>
</comment>
<dbReference type="Pfam" id="PF08558">
    <property type="entry name" value="TRF"/>
    <property type="match status" value="1"/>
</dbReference>
<dbReference type="InterPro" id="IPR052833">
    <property type="entry name" value="Telomeric_DNA-bd_trans-reg"/>
</dbReference>
<dbReference type="SMART" id="SM00717">
    <property type="entry name" value="SANT"/>
    <property type="match status" value="1"/>
</dbReference>
<dbReference type="AlphaFoldDB" id="A0A0W4ZP81"/>
<dbReference type="GO" id="GO:0000785">
    <property type="term" value="C:chromatin"/>
    <property type="evidence" value="ECO:0007669"/>
    <property type="project" value="EnsemblFungi"/>
</dbReference>
<dbReference type="GeneID" id="28935466"/>
<organism evidence="6 7">
    <name type="scientific">Pneumocystis carinii (strain B80)</name>
    <name type="common">Rat pneumocystis pneumonia agent</name>
    <name type="synonym">Pneumocystis carinii f. sp. carinii</name>
    <dbReference type="NCBI Taxonomy" id="1408658"/>
    <lineage>
        <taxon>Eukaryota</taxon>
        <taxon>Fungi</taxon>
        <taxon>Dikarya</taxon>
        <taxon>Ascomycota</taxon>
        <taxon>Taphrinomycotina</taxon>
        <taxon>Pneumocystomycetes</taxon>
        <taxon>Pneumocystaceae</taxon>
        <taxon>Pneumocystis</taxon>
    </lineage>
</organism>
<dbReference type="GO" id="GO:0003691">
    <property type="term" value="F:double-stranded telomeric DNA binding"/>
    <property type="evidence" value="ECO:0007669"/>
    <property type="project" value="EnsemblFungi"/>
</dbReference>
<dbReference type="EMBL" id="LFVZ01000003">
    <property type="protein sequence ID" value="KTW30178.1"/>
    <property type="molecule type" value="Genomic_DNA"/>
</dbReference>
<dbReference type="RefSeq" id="XP_018226969.1">
    <property type="nucleotide sequence ID" value="XM_018369264.1"/>
</dbReference>
<dbReference type="PANTHER" id="PTHR47807:SF1">
    <property type="entry name" value="PROTEIN TBF1"/>
    <property type="match status" value="1"/>
</dbReference>
<dbReference type="InterPro" id="IPR009057">
    <property type="entry name" value="Homeodomain-like_sf"/>
</dbReference>
<dbReference type="PROSITE" id="PS51294">
    <property type="entry name" value="HTH_MYB"/>
    <property type="match status" value="1"/>
</dbReference>
<dbReference type="InterPro" id="IPR017930">
    <property type="entry name" value="Myb_dom"/>
</dbReference>
<dbReference type="VEuPathDB" id="FungiDB:T552_00655"/>
<dbReference type="GO" id="GO:0010833">
    <property type="term" value="P:telomere maintenance via telomere lengthening"/>
    <property type="evidence" value="ECO:0007669"/>
    <property type="project" value="TreeGrafter"/>
</dbReference>
<dbReference type="PANTHER" id="PTHR47807">
    <property type="entry name" value="PROTEIN TBF1"/>
    <property type="match status" value="1"/>
</dbReference>
<dbReference type="GO" id="GO:0005634">
    <property type="term" value="C:nucleus"/>
    <property type="evidence" value="ECO:0007669"/>
    <property type="project" value="EnsemblFungi"/>
</dbReference>
<name>A0A0W4ZP81_PNEC8</name>
<feature type="domain" description="HTH myb-type" evidence="5">
    <location>
        <begin position="482"/>
        <end position="539"/>
    </location>
</feature>
<keyword evidence="3" id="KW-0131">Cell cycle</keyword>
<dbReference type="Proteomes" id="UP000054454">
    <property type="component" value="Unassembled WGS sequence"/>
</dbReference>
<evidence type="ECO:0000256" key="4">
    <source>
        <dbReference type="SAM" id="MobiDB-lite"/>
    </source>
</evidence>
<protein>
    <recommendedName>
        <fullName evidence="5">HTH myb-type domain-containing protein</fullName>
    </recommendedName>
</protein>
<evidence type="ECO:0000259" key="5">
    <source>
        <dbReference type="PROSITE" id="PS51294"/>
    </source>
</evidence>
<reference evidence="7" key="1">
    <citation type="journal article" date="2016" name="Nat. Commun.">
        <title>Genome analysis of three Pneumocystis species reveals adaptation mechanisms to life exclusively in mammalian hosts.</title>
        <authorList>
            <person name="Ma L."/>
            <person name="Chen Z."/>
            <person name="Huang D.W."/>
            <person name="Kutty G."/>
            <person name="Ishihara M."/>
            <person name="Wang H."/>
            <person name="Abouelleil A."/>
            <person name="Bishop L."/>
            <person name="Davey E."/>
            <person name="Deng R."/>
            <person name="Deng X."/>
            <person name="Fan L."/>
            <person name="Fantoni G."/>
            <person name="Fitzgerald M."/>
            <person name="Gogineni E."/>
            <person name="Goldberg J.M."/>
            <person name="Handley G."/>
            <person name="Hu X."/>
            <person name="Huber C."/>
            <person name="Jiao X."/>
            <person name="Jones K."/>
            <person name="Levin J.Z."/>
            <person name="Liu Y."/>
            <person name="Macdonald P."/>
            <person name="Melnikov A."/>
            <person name="Raley C."/>
            <person name="Sassi M."/>
            <person name="Sherman B.T."/>
            <person name="Song X."/>
            <person name="Sykes S."/>
            <person name="Tran B."/>
            <person name="Walsh L."/>
            <person name="Xia Y."/>
            <person name="Yang J."/>
            <person name="Young S."/>
            <person name="Zeng Q."/>
            <person name="Zheng X."/>
            <person name="Stephens R."/>
            <person name="Nusbaum C."/>
            <person name="Birren B.W."/>
            <person name="Azadi P."/>
            <person name="Lempicki R.A."/>
            <person name="Cuomo C.A."/>
            <person name="Kovacs J.A."/>
        </authorList>
    </citation>
    <scope>NUCLEOTIDE SEQUENCE [LARGE SCALE GENOMIC DNA]</scope>
    <source>
        <strain evidence="7">B80</strain>
    </source>
</reference>
<dbReference type="CDD" id="cd11660">
    <property type="entry name" value="SANT_TRF"/>
    <property type="match status" value="1"/>
</dbReference>
<feature type="region of interest" description="Disordered" evidence="4">
    <location>
        <begin position="1"/>
        <end position="49"/>
    </location>
</feature>
<evidence type="ECO:0000256" key="1">
    <source>
        <dbReference type="ARBA" id="ARBA00023125"/>
    </source>
</evidence>
<evidence type="ECO:0000256" key="2">
    <source>
        <dbReference type="ARBA" id="ARBA00023242"/>
    </source>
</evidence>
<keyword evidence="2" id="KW-0539">Nucleus</keyword>
<evidence type="ECO:0000256" key="3">
    <source>
        <dbReference type="ARBA" id="ARBA00023306"/>
    </source>
</evidence>
<feature type="region of interest" description="Disordered" evidence="4">
    <location>
        <begin position="466"/>
        <end position="492"/>
    </location>
</feature>
<dbReference type="Gene3D" id="1.10.10.60">
    <property type="entry name" value="Homeodomain-like"/>
    <property type="match status" value="1"/>
</dbReference>
<dbReference type="SUPFAM" id="SSF46689">
    <property type="entry name" value="Homeodomain-like"/>
    <property type="match status" value="1"/>
</dbReference>
<gene>
    <name evidence="6" type="ORF">T552_00655</name>
</gene>
<keyword evidence="7" id="KW-1185">Reference proteome</keyword>
<dbReference type="GO" id="GO:0042803">
    <property type="term" value="F:protein homodimerization activity"/>
    <property type="evidence" value="ECO:0007669"/>
    <property type="project" value="InterPro"/>
</dbReference>
<dbReference type="FunFam" id="1.10.10.60:FF:000137">
    <property type="entry name" value="MYB DNA binding protein"/>
    <property type="match status" value="1"/>
</dbReference>
<dbReference type="GO" id="GO:0140445">
    <property type="term" value="C:chromosome, telomeric repeat region"/>
    <property type="evidence" value="ECO:0007669"/>
    <property type="project" value="EnsemblFungi"/>
</dbReference>
<dbReference type="InterPro" id="IPR013867">
    <property type="entry name" value="Telomere_rpt-bd_fac_dimer_dom"/>
</dbReference>
<feature type="compositionally biased region" description="Polar residues" evidence="4">
    <location>
        <begin position="13"/>
        <end position="24"/>
    </location>
</feature>
<evidence type="ECO:0000313" key="6">
    <source>
        <dbReference type="EMBL" id="KTW30178.1"/>
    </source>
</evidence>
<dbReference type="InterPro" id="IPR001005">
    <property type="entry name" value="SANT/Myb"/>
</dbReference>
<accession>A0A0W4ZP81</accession>
<evidence type="ECO:0000313" key="7">
    <source>
        <dbReference type="Proteomes" id="UP000054454"/>
    </source>
</evidence>
<sequence>MNEESGPYYKGMGSTSRTRCNPTINGYMEGQITEKKRTGSYGEENEEMTGVEERYSEAYRKKAKMKGELDVLDEEAFGQNLDGGHEESHARLEDIQQELASEFHPDLSMLEHLPTVGQEAHAFLHEEVAQQITDPNQNLCIQSLPILDNLSSQILSILGKGPHQETLNIVTRPDTAKGQAYRTLTSLFNQVKKLYSTEAFLNPDLLDLRAPQHRATIRKVNLATFVSSVFGSVEVGFFHLNEHFLDTFVPDGARLLKSQSALFLNLKTQAYISAIDQGEKPKEEILDDLFPPNMDQILLQRRNGAKSLTPNESDFVARCKSRKNHLAKFPINENLSEKYVWQIFLRDVSEYITRNYESIVSQPIRRHRRVSSKMQGSAQGHSSDSVLQVALYRQNQDPGSSKSNHISHIQHIAQMQQIGHIQDLHDDTDEATAMALNGVDANLFTDSNLHLNLSPTADHALSTQQLYEQARQAARPSPSRRGKPAQRRPWTKEEEQALFAGLDQVKGPHWSQILTLYGAGGTISEALKDRNQVQLKDKARNLKLFFLKNQLEVPPYLRFVTGDLKRE</sequence>
<keyword evidence="1" id="KW-0238">DNA-binding</keyword>